<keyword evidence="2" id="KW-1185">Reference proteome</keyword>
<dbReference type="EMBL" id="CP019384">
    <property type="protein sequence ID" value="QAT17876.1"/>
    <property type="molecule type" value="Genomic_DNA"/>
</dbReference>
<reference evidence="1 2" key="1">
    <citation type="submission" date="2017-01" db="EMBL/GenBank/DDBJ databases">
        <title>First insights into the biology of 'candidatus Vampirococcus archaeovorus'.</title>
        <authorList>
            <person name="Kizina J."/>
            <person name="Jordan S."/>
            <person name="Stueber K."/>
            <person name="Reinhardt R."/>
            <person name="Harder J."/>
        </authorList>
    </citation>
    <scope>NUCLEOTIDE SEQUENCE [LARGE SCALE GENOMIC DNA]</scope>
    <source>
        <strain evidence="1 2">LiM</strain>
    </source>
</reference>
<evidence type="ECO:0000313" key="2">
    <source>
        <dbReference type="Proteomes" id="UP000287243"/>
    </source>
</evidence>
<gene>
    <name evidence="1" type="ORF">BU251_09145</name>
</gene>
<evidence type="ECO:0000313" key="1">
    <source>
        <dbReference type="EMBL" id="QAT17876.1"/>
    </source>
</evidence>
<dbReference type="Proteomes" id="UP000287243">
    <property type="component" value="Chromosome"/>
</dbReference>
<dbReference type="RefSeq" id="WP_128700841.1">
    <property type="nucleotide sequence ID" value="NZ_CP019384.1"/>
</dbReference>
<name>A0A410P6P7_VELA1</name>
<dbReference type="AlphaFoldDB" id="A0A410P6P7"/>
<proteinExistence type="predicted"/>
<sequence>MEEISKVRLEFDLHEYRRLALVIRDHKSLLYKLKMNELIKQGLIKDMNLVIGILERAEVKPKKEEVEK</sequence>
<organism evidence="1 2">
    <name type="scientific">Velamenicoccus archaeovorus</name>
    <dbReference type="NCBI Taxonomy" id="1930593"/>
    <lineage>
        <taxon>Bacteria</taxon>
        <taxon>Pseudomonadati</taxon>
        <taxon>Candidatus Omnitrophota</taxon>
        <taxon>Candidatus Velamenicoccus</taxon>
    </lineage>
</organism>
<protein>
    <submittedName>
        <fullName evidence="1">Uncharacterized protein</fullName>
    </submittedName>
</protein>
<dbReference type="KEGG" id="vai:BU251_09145"/>
<accession>A0A410P6P7</accession>